<dbReference type="GO" id="GO:0050801">
    <property type="term" value="P:monoatomic ion homeostasis"/>
    <property type="evidence" value="ECO:0007669"/>
    <property type="project" value="TreeGrafter"/>
</dbReference>
<keyword evidence="8" id="KW-1185">Reference proteome</keyword>
<dbReference type="Pfam" id="PF00955">
    <property type="entry name" value="HCO3_cotransp"/>
    <property type="match status" value="2"/>
</dbReference>
<dbReference type="Proteomes" id="UP000094801">
    <property type="component" value="Unassembled WGS sequence"/>
</dbReference>
<dbReference type="AlphaFoldDB" id="A0A1E4STH8"/>
<dbReference type="EMBL" id="KV453873">
    <property type="protein sequence ID" value="ODV82813.1"/>
    <property type="molecule type" value="Genomic_DNA"/>
</dbReference>
<feature type="domain" description="Bicarbonate transporter-like transmembrane" evidence="6">
    <location>
        <begin position="45"/>
        <end position="214"/>
    </location>
</feature>
<feature type="transmembrane region" description="Helical" evidence="5">
    <location>
        <begin position="220"/>
        <end position="240"/>
    </location>
</feature>
<feature type="domain" description="Bicarbonate transporter-like transmembrane" evidence="6">
    <location>
        <begin position="242"/>
        <end position="548"/>
    </location>
</feature>
<dbReference type="STRING" id="983967.A0A1E4STH8"/>
<evidence type="ECO:0000313" key="7">
    <source>
        <dbReference type="EMBL" id="ODV82813.1"/>
    </source>
</evidence>
<gene>
    <name evidence="7" type="ORF">CANARDRAFT_215023</name>
</gene>
<dbReference type="GO" id="GO:0000324">
    <property type="term" value="C:fungal-type vacuole"/>
    <property type="evidence" value="ECO:0007669"/>
    <property type="project" value="TreeGrafter"/>
</dbReference>
<feature type="transmembrane region" description="Helical" evidence="5">
    <location>
        <begin position="309"/>
        <end position="333"/>
    </location>
</feature>
<reference evidence="8" key="1">
    <citation type="submission" date="2016-04" db="EMBL/GenBank/DDBJ databases">
        <title>Comparative genomics of biotechnologically important yeasts.</title>
        <authorList>
            <consortium name="DOE Joint Genome Institute"/>
            <person name="Riley R."/>
            <person name="Haridas S."/>
            <person name="Wolfe K.H."/>
            <person name="Lopes M.R."/>
            <person name="Hittinger C.T."/>
            <person name="Goker M."/>
            <person name="Salamov A."/>
            <person name="Wisecaver J."/>
            <person name="Long T.M."/>
            <person name="Aerts A.L."/>
            <person name="Barry K."/>
            <person name="Choi C."/>
            <person name="Clum A."/>
            <person name="Coughlan A.Y."/>
            <person name="Deshpande S."/>
            <person name="Douglass A.P."/>
            <person name="Hanson S.J."/>
            <person name="Klenk H.-P."/>
            <person name="Labutti K."/>
            <person name="Lapidus A."/>
            <person name="Lindquist E."/>
            <person name="Lipzen A."/>
            <person name="Meier-Kolthoff J.P."/>
            <person name="Ohm R.A."/>
            <person name="Otillar R.P."/>
            <person name="Pangilinan J."/>
            <person name="Peng Y."/>
            <person name="Rokas A."/>
            <person name="Rosa C.A."/>
            <person name="Scheuner C."/>
            <person name="Sibirny A.A."/>
            <person name="Slot J.C."/>
            <person name="Stielow J.B."/>
            <person name="Sun H."/>
            <person name="Kurtzman C.P."/>
            <person name="Blackwell M."/>
            <person name="Grigoriev I.V."/>
            <person name="Jeffries T.W."/>
        </authorList>
    </citation>
    <scope>NUCLEOTIDE SEQUENCE [LARGE SCALE GENOMIC DNA]</scope>
    <source>
        <strain evidence="8">NRRL YB-2248</strain>
    </source>
</reference>
<feature type="transmembrane region" description="Helical" evidence="5">
    <location>
        <begin position="109"/>
        <end position="142"/>
    </location>
</feature>
<dbReference type="PANTHER" id="PTHR11453">
    <property type="entry name" value="ANION EXCHANGE PROTEIN"/>
    <property type="match status" value="1"/>
</dbReference>
<accession>A0A1E4STH8</accession>
<keyword evidence="4 5" id="KW-0472">Membrane</keyword>
<dbReference type="Gene3D" id="1.10.287.570">
    <property type="entry name" value="Helical hairpin bin"/>
    <property type="match status" value="1"/>
</dbReference>
<feature type="transmembrane region" description="Helical" evidence="5">
    <location>
        <begin position="354"/>
        <end position="376"/>
    </location>
</feature>
<feature type="transmembrane region" description="Helical" evidence="5">
    <location>
        <begin position="187"/>
        <end position="208"/>
    </location>
</feature>
<evidence type="ECO:0000256" key="2">
    <source>
        <dbReference type="ARBA" id="ARBA00022692"/>
    </source>
</evidence>
<feature type="transmembrane region" description="Helical" evidence="5">
    <location>
        <begin position="492"/>
        <end position="510"/>
    </location>
</feature>
<proteinExistence type="predicted"/>
<feature type="transmembrane region" description="Helical" evidence="5">
    <location>
        <begin position="79"/>
        <end position="97"/>
    </location>
</feature>
<name>A0A1E4STH8_9ASCO</name>
<dbReference type="InterPro" id="IPR011531">
    <property type="entry name" value="HCO3_transpt-like_TM_dom"/>
</dbReference>
<dbReference type="GO" id="GO:0080139">
    <property type="term" value="F:borate efflux transmembrane transporter activity"/>
    <property type="evidence" value="ECO:0007669"/>
    <property type="project" value="TreeGrafter"/>
</dbReference>
<evidence type="ECO:0000256" key="4">
    <source>
        <dbReference type="ARBA" id="ARBA00023136"/>
    </source>
</evidence>
<comment type="subcellular location">
    <subcellularLocation>
        <location evidence="1">Membrane</location>
        <topology evidence="1">Multi-pass membrane protein</topology>
    </subcellularLocation>
</comment>
<protein>
    <recommendedName>
        <fullName evidence="6">Bicarbonate transporter-like transmembrane domain-containing protein</fullName>
    </recommendedName>
</protein>
<organism evidence="7 8">
    <name type="scientific">[Candida] arabinofermentans NRRL YB-2248</name>
    <dbReference type="NCBI Taxonomy" id="983967"/>
    <lineage>
        <taxon>Eukaryota</taxon>
        <taxon>Fungi</taxon>
        <taxon>Dikarya</taxon>
        <taxon>Ascomycota</taxon>
        <taxon>Saccharomycotina</taxon>
        <taxon>Pichiomycetes</taxon>
        <taxon>Pichiales</taxon>
        <taxon>Pichiaceae</taxon>
        <taxon>Ogataea</taxon>
        <taxon>Ogataea/Candida clade</taxon>
    </lineage>
</organism>
<evidence type="ECO:0000259" key="6">
    <source>
        <dbReference type="Pfam" id="PF00955"/>
    </source>
</evidence>
<dbReference type="GO" id="GO:0005452">
    <property type="term" value="F:solute:inorganic anion antiporter activity"/>
    <property type="evidence" value="ECO:0007669"/>
    <property type="project" value="InterPro"/>
</dbReference>
<keyword evidence="3 5" id="KW-1133">Transmembrane helix</keyword>
<sequence>MFLFHYIWLLEMIEKFEEEDTSQVMLDEHTTLPRKIMNSFKRLNLTKGIITDLKTRIIPYYKSDIIDGFTNYRVIPSTIYVFFTNLLPAIAFAQDMFDHTKNSYGVNEILASSAMGGIVFGIAGNPLCIVGVTGPISIFYYTVYELIEDRDTDYYSFMCWICLWSMLLHFIIAIFNWVRYMSIVTKYSCNVFGLFINIVYIQKGIQILSKQFDDKGALDGFASVTLALVMAIFGLGCFFFGDQSIYLNPLTRKFFKDYGIPLGVLFWSGFIHFGGYLNDVDFQTLPTTTPFHPTASNSHARQIDWFIRFWHISVGDVFLALPFGILLTALFYFDHNISSLICQSTEFPLKKPSSFHWDFMLLGLTTGVSGLIGIPAPNGLIPQAPLHTESLCIYEFDHETGTSTRISVVEQRLTNTLQGVLILIMMCKPLLHVLGLIPQAVLAGLFWIMAISALDGNAIINKLRFICTDPNSLKQGINKNYSDNWFKIEKKWFLIFLVFELIAFGCEFGITLTKGAVGFPGVLMAFMYLATWFPSIFPPEQLELLDEKAADEMILNGLKVT</sequence>
<evidence type="ECO:0000313" key="8">
    <source>
        <dbReference type="Proteomes" id="UP000094801"/>
    </source>
</evidence>
<dbReference type="GO" id="GO:0006820">
    <property type="term" value="P:monoatomic anion transport"/>
    <property type="evidence" value="ECO:0007669"/>
    <property type="project" value="InterPro"/>
</dbReference>
<feature type="transmembrane region" description="Helical" evidence="5">
    <location>
        <begin position="154"/>
        <end position="175"/>
    </location>
</feature>
<feature type="transmembrane region" description="Helical" evidence="5">
    <location>
        <begin position="260"/>
        <end position="277"/>
    </location>
</feature>
<dbReference type="InterPro" id="IPR003020">
    <property type="entry name" value="HCO3_transpt_euk"/>
</dbReference>
<dbReference type="PANTHER" id="PTHR11453:SF82">
    <property type="entry name" value="BORON TRANSPORTER 1"/>
    <property type="match status" value="1"/>
</dbReference>
<dbReference type="OrthoDB" id="1735926at2759"/>
<evidence type="ECO:0000256" key="1">
    <source>
        <dbReference type="ARBA" id="ARBA00004141"/>
    </source>
</evidence>
<evidence type="ECO:0000256" key="3">
    <source>
        <dbReference type="ARBA" id="ARBA00022989"/>
    </source>
</evidence>
<evidence type="ECO:0000256" key="5">
    <source>
        <dbReference type="SAM" id="Phobius"/>
    </source>
</evidence>
<feature type="transmembrane region" description="Helical" evidence="5">
    <location>
        <begin position="516"/>
        <end position="537"/>
    </location>
</feature>
<feature type="transmembrane region" description="Helical" evidence="5">
    <location>
        <begin position="430"/>
        <end position="454"/>
    </location>
</feature>
<dbReference type="GO" id="GO:0005886">
    <property type="term" value="C:plasma membrane"/>
    <property type="evidence" value="ECO:0007669"/>
    <property type="project" value="TreeGrafter"/>
</dbReference>
<keyword evidence="2 5" id="KW-0812">Transmembrane</keyword>